<dbReference type="InterPro" id="IPR006066">
    <property type="entry name" value="NO2/SO3_Rdtase_FeS/sirohaem_BS"/>
</dbReference>
<dbReference type="InterPro" id="IPR006067">
    <property type="entry name" value="NO2/SO3_Rdtase_4Fe4S_dom"/>
</dbReference>
<dbReference type="GO" id="GO:0020037">
    <property type="term" value="F:heme binding"/>
    <property type="evidence" value="ECO:0007669"/>
    <property type="project" value="InterPro"/>
</dbReference>
<evidence type="ECO:0000313" key="10">
    <source>
        <dbReference type="Proteomes" id="UP000598271"/>
    </source>
</evidence>
<evidence type="ECO:0000256" key="2">
    <source>
        <dbReference type="ARBA" id="ARBA00022617"/>
    </source>
</evidence>
<evidence type="ECO:0000313" key="9">
    <source>
        <dbReference type="EMBL" id="GHB61519.1"/>
    </source>
</evidence>
<protein>
    <submittedName>
        <fullName evidence="9">Ferredoxin--nitrite reductase</fullName>
    </submittedName>
</protein>
<dbReference type="InterPro" id="IPR045854">
    <property type="entry name" value="NO2/SO3_Rdtase_4Fe4S_sf"/>
</dbReference>
<proteinExistence type="predicted"/>
<dbReference type="Gene3D" id="3.90.480.10">
    <property type="entry name" value="Sulfite Reductase Hemoprotein,Domain 2"/>
    <property type="match status" value="1"/>
</dbReference>
<gene>
    <name evidence="9" type="ORF">GCM10007390_14230</name>
</gene>
<feature type="domain" description="Nitrite/Sulfite reductase ferredoxin-like" evidence="8">
    <location>
        <begin position="336"/>
        <end position="400"/>
    </location>
</feature>
<feature type="domain" description="Nitrite/Sulfite reductase ferredoxin-like" evidence="8">
    <location>
        <begin position="48"/>
        <end position="114"/>
    </location>
</feature>
<dbReference type="GO" id="GO:0051539">
    <property type="term" value="F:4 iron, 4 sulfur cluster binding"/>
    <property type="evidence" value="ECO:0007669"/>
    <property type="project" value="UniProtKB-KW"/>
</dbReference>
<sequence length="731" mass="81463">MNNLELTDNVSAAAKRDIFELQKKIGAFSNDEGAEEAFRKYRLTRGVYGQRQPGVQMIRIKLPYGYVTADQLVRIADCSDKYATGNLHATTRQDIQLHFVKLADSPQLWADLEDADITLREACGNTVRNVTASATAGIDPDEPFDVSPFAQAIFEYFLRNPISQEMGRKFKISLSSSEKDSALGFMHDVGLIAKMGKNENGQPVKGFKVVIGGGLGAQPFPAQTAYEFLPEDQAIPFIEAVIRVFDRYGERTRRHKARMKFLLNDLGLEKMMELVQEERTALKNKVYPVQDIAYSWKNLGERVPLAKEEILALADAQLEDSEKELFQKWLATNVFEQKQKGWYGVSLRVLLGDMHSSTARKLADVMRQYAADDLRVTINQGYLLKFVKAEDLPALFKALSQLGLADPGFDSTADITTCPGTDTCNLAISSSYGITRALEVMMKEEYPDLIYNNDIKIKISGCMNGCGQHSAANIGFHGSSIKNKKLVLPALQVILGGGFTGANSEGQMGDKVIKLPSKRGPEAMRTLLDDYQNNAYEDEYFNQYYARQTKNYFYQLLKPIADLSEVKDDEYRDWDHDELFKTEVGVGECAGVMIDLVGTTLIEADEKLSLAHEMLAEGVWADGIYHAYNTFITGAKALLIGEGISTNSQHSMVKEFEENFGKTFYPEAGDDSKPFSQLVFSINKNEPTEAFARGFVGKAEDFLKNVKAFRAGQLAENSIPALQELVYGQDS</sequence>
<accession>A0A8J3G835</accession>
<dbReference type="Pfam" id="PF03460">
    <property type="entry name" value="NIR_SIR_ferr"/>
    <property type="match status" value="2"/>
</dbReference>
<dbReference type="GO" id="GO:0046872">
    <property type="term" value="F:metal ion binding"/>
    <property type="evidence" value="ECO:0007669"/>
    <property type="project" value="UniProtKB-KW"/>
</dbReference>
<dbReference type="PANTHER" id="PTHR32439">
    <property type="entry name" value="FERREDOXIN--NITRITE REDUCTASE, CHLOROPLASTIC"/>
    <property type="match status" value="1"/>
</dbReference>
<dbReference type="InterPro" id="IPR005117">
    <property type="entry name" value="NiRdtase/SiRdtase_haem-b_fer"/>
</dbReference>
<dbReference type="SUPFAM" id="SSF56014">
    <property type="entry name" value="Nitrite and sulphite reductase 4Fe-4S domain-like"/>
    <property type="match status" value="2"/>
</dbReference>
<evidence type="ECO:0000259" key="7">
    <source>
        <dbReference type="Pfam" id="PF01077"/>
    </source>
</evidence>
<evidence type="ECO:0000259" key="8">
    <source>
        <dbReference type="Pfam" id="PF03460"/>
    </source>
</evidence>
<organism evidence="9 10">
    <name type="scientific">Persicitalea jodogahamensis</name>
    <dbReference type="NCBI Taxonomy" id="402147"/>
    <lineage>
        <taxon>Bacteria</taxon>
        <taxon>Pseudomonadati</taxon>
        <taxon>Bacteroidota</taxon>
        <taxon>Cytophagia</taxon>
        <taxon>Cytophagales</taxon>
        <taxon>Spirosomataceae</taxon>
        <taxon>Persicitalea</taxon>
    </lineage>
</organism>
<feature type="domain" description="Nitrite/sulphite reductase 4Fe-4S" evidence="7">
    <location>
        <begin position="411"/>
        <end position="538"/>
    </location>
</feature>
<dbReference type="SUPFAM" id="SSF55124">
    <property type="entry name" value="Nitrite/Sulfite reductase N-terminal domain-like"/>
    <property type="match status" value="2"/>
</dbReference>
<dbReference type="GO" id="GO:0016491">
    <property type="term" value="F:oxidoreductase activity"/>
    <property type="evidence" value="ECO:0007669"/>
    <property type="project" value="UniProtKB-KW"/>
</dbReference>
<comment type="caution">
    <text evidence="9">The sequence shown here is derived from an EMBL/GenBank/DDBJ whole genome shotgun (WGS) entry which is preliminary data.</text>
</comment>
<name>A0A8J3G835_9BACT</name>
<dbReference type="RefSeq" id="WP_189563629.1">
    <property type="nucleotide sequence ID" value="NZ_BMXF01000001.1"/>
</dbReference>
<keyword evidence="2" id="KW-0349">Heme</keyword>
<keyword evidence="4" id="KW-0560">Oxidoreductase</keyword>
<keyword evidence="10" id="KW-1185">Reference proteome</keyword>
<keyword evidence="3" id="KW-0479">Metal-binding</keyword>
<dbReference type="EMBL" id="BMXF01000001">
    <property type="protein sequence ID" value="GHB61519.1"/>
    <property type="molecule type" value="Genomic_DNA"/>
</dbReference>
<evidence type="ECO:0000256" key="1">
    <source>
        <dbReference type="ARBA" id="ARBA00022485"/>
    </source>
</evidence>
<evidence type="ECO:0000256" key="3">
    <source>
        <dbReference type="ARBA" id="ARBA00022723"/>
    </source>
</evidence>
<dbReference type="Proteomes" id="UP000598271">
    <property type="component" value="Unassembled WGS sequence"/>
</dbReference>
<dbReference type="Gene3D" id="3.30.413.10">
    <property type="entry name" value="Sulfite Reductase Hemoprotein, domain 1"/>
    <property type="match status" value="2"/>
</dbReference>
<keyword evidence="1" id="KW-0004">4Fe-4S</keyword>
<dbReference type="InterPro" id="IPR051329">
    <property type="entry name" value="NIR_SIR_4Fe-4S"/>
</dbReference>
<dbReference type="Pfam" id="PF01077">
    <property type="entry name" value="NIR_SIR"/>
    <property type="match status" value="2"/>
</dbReference>
<dbReference type="AlphaFoldDB" id="A0A8J3G835"/>
<dbReference type="PANTHER" id="PTHR32439:SF9">
    <property type="entry name" value="BLR3264 PROTEIN"/>
    <property type="match status" value="1"/>
</dbReference>
<dbReference type="PRINTS" id="PR00397">
    <property type="entry name" value="SIROHAEM"/>
</dbReference>
<keyword evidence="6" id="KW-0411">Iron-sulfur</keyword>
<evidence type="ECO:0000256" key="5">
    <source>
        <dbReference type="ARBA" id="ARBA00023004"/>
    </source>
</evidence>
<feature type="domain" description="Nitrite/sulphite reductase 4Fe-4S" evidence="7">
    <location>
        <begin position="123"/>
        <end position="279"/>
    </location>
</feature>
<evidence type="ECO:0000256" key="6">
    <source>
        <dbReference type="ARBA" id="ARBA00023014"/>
    </source>
</evidence>
<evidence type="ECO:0000256" key="4">
    <source>
        <dbReference type="ARBA" id="ARBA00023002"/>
    </source>
</evidence>
<reference evidence="9 10" key="1">
    <citation type="journal article" date="2014" name="Int. J. Syst. Evol. Microbiol.">
        <title>Complete genome sequence of Corynebacterium casei LMG S-19264T (=DSM 44701T), isolated from a smear-ripened cheese.</title>
        <authorList>
            <consortium name="US DOE Joint Genome Institute (JGI-PGF)"/>
            <person name="Walter F."/>
            <person name="Albersmeier A."/>
            <person name="Kalinowski J."/>
            <person name="Ruckert C."/>
        </authorList>
    </citation>
    <scope>NUCLEOTIDE SEQUENCE [LARGE SCALE GENOMIC DNA]</scope>
    <source>
        <strain evidence="9 10">KCTC 12866</strain>
    </source>
</reference>
<keyword evidence="5" id="KW-0408">Iron</keyword>
<dbReference type="InterPro" id="IPR036136">
    <property type="entry name" value="Nit/Sulf_reduc_fer-like_dom_sf"/>
</dbReference>